<evidence type="ECO:0000313" key="7">
    <source>
        <dbReference type="Proteomes" id="UP000261540"/>
    </source>
</evidence>
<keyword evidence="4" id="KW-1133">Transmembrane helix</keyword>
<keyword evidence="2 3" id="KW-1015">Disulfide bond</keyword>
<reference evidence="6" key="2">
    <citation type="submission" date="2025-09" db="UniProtKB">
        <authorList>
            <consortium name="Ensembl"/>
        </authorList>
    </citation>
    <scope>IDENTIFICATION</scope>
</reference>
<dbReference type="STRING" id="1676925.ENSPKIP00000025553"/>
<dbReference type="Gene3D" id="2.10.25.10">
    <property type="entry name" value="Laminin"/>
    <property type="match status" value="1"/>
</dbReference>
<dbReference type="InterPro" id="IPR000742">
    <property type="entry name" value="EGF"/>
</dbReference>
<feature type="transmembrane region" description="Helical" evidence="4">
    <location>
        <begin position="82"/>
        <end position="101"/>
    </location>
</feature>
<organism evidence="6 7">
    <name type="scientific">Paramormyrops kingsleyae</name>
    <dbReference type="NCBI Taxonomy" id="1676925"/>
    <lineage>
        <taxon>Eukaryota</taxon>
        <taxon>Metazoa</taxon>
        <taxon>Chordata</taxon>
        <taxon>Craniata</taxon>
        <taxon>Vertebrata</taxon>
        <taxon>Euteleostomi</taxon>
        <taxon>Actinopterygii</taxon>
        <taxon>Neopterygii</taxon>
        <taxon>Teleostei</taxon>
        <taxon>Osteoglossocephala</taxon>
        <taxon>Osteoglossomorpha</taxon>
        <taxon>Osteoglossiformes</taxon>
        <taxon>Mormyridae</taxon>
        <taxon>Paramormyrops</taxon>
    </lineage>
</organism>
<dbReference type="Proteomes" id="UP000261540">
    <property type="component" value="Unplaced"/>
</dbReference>
<proteinExistence type="predicted"/>
<feature type="disulfide bond" evidence="3">
    <location>
        <begin position="58"/>
        <end position="67"/>
    </location>
</feature>
<protein>
    <recommendedName>
        <fullName evidence="5">EGF-like domain-containing protein</fullName>
    </recommendedName>
</protein>
<reference evidence="6" key="1">
    <citation type="submission" date="2025-08" db="UniProtKB">
        <authorList>
            <consortium name="Ensembl"/>
        </authorList>
    </citation>
    <scope>IDENTIFICATION</scope>
</reference>
<dbReference type="GO" id="GO:0008284">
    <property type="term" value="P:positive regulation of cell population proliferation"/>
    <property type="evidence" value="ECO:0007669"/>
    <property type="project" value="TreeGrafter"/>
</dbReference>
<dbReference type="GO" id="GO:0008083">
    <property type="term" value="F:growth factor activity"/>
    <property type="evidence" value="ECO:0007669"/>
    <property type="project" value="TreeGrafter"/>
</dbReference>
<dbReference type="PANTHER" id="PTHR10740">
    <property type="entry name" value="TRANSFORMING GROWTH FACTOR ALPHA"/>
    <property type="match status" value="1"/>
</dbReference>
<evidence type="ECO:0000256" key="1">
    <source>
        <dbReference type="ARBA" id="ARBA00022536"/>
    </source>
</evidence>
<accession>A0A3B3S4W2</accession>
<name>A0A3B3S4W2_9TELE</name>
<keyword evidence="1 3" id="KW-0245">EGF-like domain</keyword>
<dbReference type="GeneTree" id="ENSGT00940000175594"/>
<dbReference type="GO" id="GO:0045840">
    <property type="term" value="P:positive regulation of mitotic nuclear division"/>
    <property type="evidence" value="ECO:0007669"/>
    <property type="project" value="TreeGrafter"/>
</dbReference>
<evidence type="ECO:0000256" key="4">
    <source>
        <dbReference type="SAM" id="Phobius"/>
    </source>
</evidence>
<feature type="disulfide bond" evidence="3">
    <location>
        <begin position="39"/>
        <end position="56"/>
    </location>
</feature>
<sequence>MAFCRVTCVLSFGLMMDLCFFFFLVEHGNLCNASEASYCTNGGTCYRIPAMPTITCICKNNFKGSRCEEFQLFSQSDTSDDAGLIAAVVVLVILILMPMKVKLTTNQPEYKSITN</sequence>
<dbReference type="SUPFAM" id="SSF57196">
    <property type="entry name" value="EGF/Laminin"/>
    <property type="match status" value="1"/>
</dbReference>
<keyword evidence="4" id="KW-0472">Membrane</keyword>
<keyword evidence="4" id="KW-0812">Transmembrane</keyword>
<dbReference type="Ensembl" id="ENSPKIT00000006290.1">
    <property type="protein sequence ID" value="ENSPKIP00000025553.1"/>
    <property type="gene ID" value="ENSPKIG00000008381.1"/>
</dbReference>
<dbReference type="GO" id="GO:0005615">
    <property type="term" value="C:extracellular space"/>
    <property type="evidence" value="ECO:0007669"/>
    <property type="project" value="TreeGrafter"/>
</dbReference>
<comment type="caution">
    <text evidence="3">Lacks conserved residue(s) required for the propagation of feature annotation.</text>
</comment>
<dbReference type="GO" id="GO:0007173">
    <property type="term" value="P:epidermal growth factor receptor signaling pathway"/>
    <property type="evidence" value="ECO:0007669"/>
    <property type="project" value="TreeGrafter"/>
</dbReference>
<dbReference type="PANTHER" id="PTHR10740:SF15">
    <property type="entry name" value="EGF-LIKE DOMAIN-CONTAINING PROTEIN"/>
    <property type="match status" value="1"/>
</dbReference>
<dbReference type="PROSITE" id="PS00022">
    <property type="entry name" value="EGF_1"/>
    <property type="match status" value="1"/>
</dbReference>
<evidence type="ECO:0000256" key="3">
    <source>
        <dbReference type="PROSITE-ProRule" id="PRU00076"/>
    </source>
</evidence>
<dbReference type="AlphaFoldDB" id="A0A3B3S4W2"/>
<dbReference type="PROSITE" id="PS50026">
    <property type="entry name" value="EGF_3"/>
    <property type="match status" value="1"/>
</dbReference>
<evidence type="ECO:0000256" key="2">
    <source>
        <dbReference type="ARBA" id="ARBA00023157"/>
    </source>
</evidence>
<evidence type="ECO:0000259" key="5">
    <source>
        <dbReference type="PROSITE" id="PS50026"/>
    </source>
</evidence>
<feature type="domain" description="EGF-like" evidence="5">
    <location>
        <begin position="27"/>
        <end position="68"/>
    </location>
</feature>
<feature type="transmembrane region" description="Helical" evidence="4">
    <location>
        <begin position="7"/>
        <end position="25"/>
    </location>
</feature>
<keyword evidence="7" id="KW-1185">Reference proteome</keyword>
<dbReference type="GO" id="GO:0005154">
    <property type="term" value="F:epidermal growth factor receptor binding"/>
    <property type="evidence" value="ECO:0007669"/>
    <property type="project" value="TreeGrafter"/>
</dbReference>
<evidence type="ECO:0000313" key="6">
    <source>
        <dbReference type="Ensembl" id="ENSPKIP00000025553.1"/>
    </source>
</evidence>